<protein>
    <submittedName>
        <fullName evidence="1">Uncharacterized protein</fullName>
    </submittedName>
</protein>
<accession>I4CEP6</accession>
<dbReference type="AlphaFoldDB" id="I4CEP6"/>
<dbReference type="HOGENOM" id="CLU_1746715_0_0_7"/>
<name>I4CEP6_DESTA</name>
<evidence type="ECO:0000313" key="2">
    <source>
        <dbReference type="Proteomes" id="UP000006055"/>
    </source>
</evidence>
<reference evidence="2" key="1">
    <citation type="submission" date="2012-06" db="EMBL/GenBank/DDBJ databases">
        <title>Complete sequence of chromosome of Desulfomonile tiedjei DSM 6799.</title>
        <authorList>
            <person name="Lucas S."/>
            <person name="Copeland A."/>
            <person name="Lapidus A."/>
            <person name="Glavina del Rio T."/>
            <person name="Dalin E."/>
            <person name="Tice H."/>
            <person name="Bruce D."/>
            <person name="Goodwin L."/>
            <person name="Pitluck S."/>
            <person name="Peters L."/>
            <person name="Ovchinnikova G."/>
            <person name="Zeytun A."/>
            <person name="Lu M."/>
            <person name="Kyrpides N."/>
            <person name="Mavromatis K."/>
            <person name="Ivanova N."/>
            <person name="Brettin T."/>
            <person name="Detter J.C."/>
            <person name="Han C."/>
            <person name="Larimer F."/>
            <person name="Land M."/>
            <person name="Hauser L."/>
            <person name="Markowitz V."/>
            <person name="Cheng J.-F."/>
            <person name="Hugenholtz P."/>
            <person name="Woyke T."/>
            <person name="Wu D."/>
            <person name="Spring S."/>
            <person name="Schroeder M."/>
            <person name="Brambilla E."/>
            <person name="Klenk H.-P."/>
            <person name="Eisen J.A."/>
        </authorList>
    </citation>
    <scope>NUCLEOTIDE SEQUENCE [LARGE SCALE GENOMIC DNA]</scope>
    <source>
        <strain evidence="2">ATCC 49306 / DSM 6799 / DCB-1</strain>
    </source>
</reference>
<proteinExistence type="predicted"/>
<dbReference type="eggNOG" id="COG0553">
    <property type="taxonomic scope" value="Bacteria"/>
</dbReference>
<dbReference type="Proteomes" id="UP000006055">
    <property type="component" value="Chromosome"/>
</dbReference>
<dbReference type="KEGG" id="dti:Desti_5451"/>
<dbReference type="EMBL" id="CP003360">
    <property type="protein sequence ID" value="AFM28037.1"/>
    <property type="molecule type" value="Genomic_DNA"/>
</dbReference>
<organism evidence="1 2">
    <name type="scientific">Desulfomonile tiedjei (strain ATCC 49306 / DSM 6799 / DCB-1)</name>
    <dbReference type="NCBI Taxonomy" id="706587"/>
    <lineage>
        <taxon>Bacteria</taxon>
        <taxon>Pseudomonadati</taxon>
        <taxon>Thermodesulfobacteriota</taxon>
        <taxon>Desulfomonilia</taxon>
        <taxon>Desulfomonilales</taxon>
        <taxon>Desulfomonilaceae</taxon>
        <taxon>Desulfomonile</taxon>
    </lineage>
</organism>
<sequence>MVAASSSSDKRTSTQSSIMTELAPNLAMVFLALSRTAALRSLSCKRGISIFGLGPPMEMTRFPLEGSGKTKMAVLSSPVMHQLKRKPFQAQADAIQGTVETLRTHNHVMCIGEMGVGKTLIGAAVPSLFPRLFARHINSGCRNVDDLEL</sequence>
<gene>
    <name evidence="1" type="ordered locus">Desti_5451</name>
</gene>
<evidence type="ECO:0000313" key="1">
    <source>
        <dbReference type="EMBL" id="AFM28037.1"/>
    </source>
</evidence>
<keyword evidence="2" id="KW-1185">Reference proteome</keyword>